<comment type="caution">
    <text evidence="13">The sequence shown here is derived from an EMBL/GenBank/DDBJ whole genome shotgun (WGS) entry which is preliminary data.</text>
</comment>
<comment type="similarity">
    <text evidence="2">Belongs to the ABC transporter superfamily. ABCG family. PDR (TC 3.A.1.205) subfamily.</text>
</comment>
<dbReference type="PROSITE" id="PS50893">
    <property type="entry name" value="ABC_TRANSPORTER_2"/>
    <property type="match status" value="1"/>
</dbReference>
<evidence type="ECO:0000256" key="6">
    <source>
        <dbReference type="ARBA" id="ARBA00022741"/>
    </source>
</evidence>
<dbReference type="GO" id="GO:0005524">
    <property type="term" value="F:ATP binding"/>
    <property type="evidence" value="ECO:0007669"/>
    <property type="project" value="UniProtKB-KW"/>
</dbReference>
<keyword evidence="9 11" id="KW-0472">Membrane</keyword>
<feature type="transmembrane region" description="Helical" evidence="11">
    <location>
        <begin position="824"/>
        <end position="846"/>
    </location>
</feature>
<keyword evidence="3" id="KW-0813">Transport</keyword>
<feature type="transmembrane region" description="Helical" evidence="11">
    <location>
        <begin position="715"/>
        <end position="737"/>
    </location>
</feature>
<evidence type="ECO:0000256" key="10">
    <source>
        <dbReference type="SAM" id="MobiDB-lite"/>
    </source>
</evidence>
<evidence type="ECO:0000256" key="9">
    <source>
        <dbReference type="ARBA" id="ARBA00023136"/>
    </source>
</evidence>
<dbReference type="InterPro" id="IPR027417">
    <property type="entry name" value="P-loop_NTPase"/>
</dbReference>
<feature type="domain" description="ABC transporter" evidence="12">
    <location>
        <begin position="89"/>
        <end position="363"/>
    </location>
</feature>
<dbReference type="GO" id="GO:0005886">
    <property type="term" value="C:plasma membrane"/>
    <property type="evidence" value="ECO:0007669"/>
    <property type="project" value="UniProtKB-ARBA"/>
</dbReference>
<feature type="transmembrane region" description="Helical" evidence="11">
    <location>
        <begin position="686"/>
        <end position="708"/>
    </location>
</feature>
<dbReference type="InterPro" id="IPR013525">
    <property type="entry name" value="ABC2_TM"/>
</dbReference>
<evidence type="ECO:0000256" key="2">
    <source>
        <dbReference type="ARBA" id="ARBA00006012"/>
    </source>
</evidence>
<keyword evidence="5" id="KW-0677">Repeat</keyword>
<evidence type="ECO:0000256" key="3">
    <source>
        <dbReference type="ARBA" id="ARBA00022448"/>
    </source>
</evidence>
<dbReference type="Pfam" id="PF00005">
    <property type="entry name" value="ABC_tran"/>
    <property type="match status" value="1"/>
</dbReference>
<evidence type="ECO:0000313" key="13">
    <source>
        <dbReference type="EMBL" id="KAK3228544.1"/>
    </source>
</evidence>
<dbReference type="Proteomes" id="UP001281410">
    <property type="component" value="Unassembled WGS sequence"/>
</dbReference>
<dbReference type="GO" id="GO:0140359">
    <property type="term" value="F:ABC-type transporter activity"/>
    <property type="evidence" value="ECO:0007669"/>
    <property type="project" value="InterPro"/>
</dbReference>
<gene>
    <name evidence="13" type="ORF">Dsin_000425</name>
</gene>
<keyword evidence="7" id="KW-0067">ATP-binding</keyword>
<dbReference type="InterPro" id="IPR003439">
    <property type="entry name" value="ABC_transporter-like_ATP-bd"/>
</dbReference>
<feature type="transmembrane region" description="Helical" evidence="11">
    <location>
        <begin position="600"/>
        <end position="618"/>
    </location>
</feature>
<dbReference type="PANTHER" id="PTHR19241">
    <property type="entry name" value="ATP-BINDING CASSETTE TRANSPORTER"/>
    <property type="match status" value="1"/>
</dbReference>
<feature type="transmembrane region" description="Helical" evidence="11">
    <location>
        <begin position="743"/>
        <end position="764"/>
    </location>
</feature>
<reference evidence="13" key="1">
    <citation type="journal article" date="2023" name="Plant J.">
        <title>Genome sequences and population genomics provide insights into the demographic history, inbreeding, and mutation load of two 'living fossil' tree species of Dipteronia.</title>
        <authorList>
            <person name="Feng Y."/>
            <person name="Comes H.P."/>
            <person name="Chen J."/>
            <person name="Zhu S."/>
            <person name="Lu R."/>
            <person name="Zhang X."/>
            <person name="Li P."/>
            <person name="Qiu J."/>
            <person name="Olsen K.M."/>
            <person name="Qiu Y."/>
        </authorList>
    </citation>
    <scope>NUCLEOTIDE SEQUENCE</scope>
    <source>
        <strain evidence="13">NBL</strain>
    </source>
</reference>
<feature type="transmembrane region" description="Helical" evidence="11">
    <location>
        <begin position="630"/>
        <end position="647"/>
    </location>
</feature>
<proteinExistence type="inferred from homology"/>
<feature type="compositionally biased region" description="Polar residues" evidence="10">
    <location>
        <begin position="13"/>
        <end position="29"/>
    </location>
</feature>
<sequence length="854" mass="97775">MDQILEEIGGRNGISSSFHDQQQHTSSFRNAAAAASKKLTDVTKLRALERHVFVEEKLVTKIEDNNRLLLQKLKERIQKVDLELPTVQVMINTIGCKSEVNKIKLLKAVNGIIEPSRLTLLLGSPGCGKTTLLQALAGKLNQSLQVTGEISYNGYKFNEFVPQTTSTYISKNDLHISEMTVRETLDFSARCQGIGSRGEIMKEVSRREKQAGIIPEADLDTYMKAISVQGLKRSLQTEYLLKILGLDICADTIVGDAMNRGISGGQKRRLTTGEMIIGPTRVLFMDEISNGLDSSTTFQIVTCLQQSAHITDSTILVSLLQPAPETFNLFDDIILMAERKIVYQGPRSNVVSKKDQAQYWYHRHLPYSYVSVDMFIDEFKEFHVGQKLDDRLSRPFNKSECHKNSVSFNIYSLSKWELFKACLSREWLLMKRNSVFHVVKSAQLVVNALITMSVFIHGQNKTDSIHANYYMDSLFYVLVRLLTNGFSELSLMVTRFPILYKQRDFYFYPAWACSIPSIILKVPFELLDAFLWTALTYYVIGYSPEPERKNKDLVKELSLPAQGSRDLCFSARFPQNGWEQFKACLWKQQLTYWRSPKYNLVRLALITISSVIFGALLWRKGQKIDDEQDFLIVLGAMYIFVQIMGISNNSSVIPFITTERTIIYRERFAGMYSSWAYSSAQVIIEIPYSFLQALLFSTITYPAINFYWSAHKVFLYFYTIFCTMLFFNYFGMLLVALTPTYQVASIFASFCYTMLNLFAGFLIPGPKIPKWWIWAYWICPTAWSLKGFITSQYGDIKREILVHGEPIAISVFLESNYGYQYHDLPVVATVLLAFPFFFAAAFAYAISKMNFQKR</sequence>
<dbReference type="AlphaFoldDB" id="A0AAE0B3M5"/>
<name>A0AAE0B3M5_9ROSI</name>
<dbReference type="Pfam" id="PF01061">
    <property type="entry name" value="ABC2_membrane"/>
    <property type="match status" value="2"/>
</dbReference>
<dbReference type="SMART" id="SM00382">
    <property type="entry name" value="AAA"/>
    <property type="match status" value="1"/>
</dbReference>
<dbReference type="FunFam" id="3.40.50.300:FF:000532">
    <property type="entry name" value="ABC transporter G family member 34"/>
    <property type="match status" value="1"/>
</dbReference>
<keyword evidence="14" id="KW-1185">Reference proteome</keyword>
<organism evidence="13 14">
    <name type="scientific">Dipteronia sinensis</name>
    <dbReference type="NCBI Taxonomy" id="43782"/>
    <lineage>
        <taxon>Eukaryota</taxon>
        <taxon>Viridiplantae</taxon>
        <taxon>Streptophyta</taxon>
        <taxon>Embryophyta</taxon>
        <taxon>Tracheophyta</taxon>
        <taxon>Spermatophyta</taxon>
        <taxon>Magnoliopsida</taxon>
        <taxon>eudicotyledons</taxon>
        <taxon>Gunneridae</taxon>
        <taxon>Pentapetalae</taxon>
        <taxon>rosids</taxon>
        <taxon>malvids</taxon>
        <taxon>Sapindales</taxon>
        <taxon>Sapindaceae</taxon>
        <taxon>Hippocastanoideae</taxon>
        <taxon>Acereae</taxon>
        <taxon>Dipteronia</taxon>
    </lineage>
</organism>
<keyword evidence="8 11" id="KW-1133">Transmembrane helix</keyword>
<evidence type="ECO:0000256" key="7">
    <source>
        <dbReference type="ARBA" id="ARBA00022840"/>
    </source>
</evidence>
<dbReference type="Gene3D" id="3.40.50.300">
    <property type="entry name" value="P-loop containing nucleotide triphosphate hydrolases"/>
    <property type="match status" value="1"/>
</dbReference>
<feature type="region of interest" description="Disordered" evidence="10">
    <location>
        <begin position="1"/>
        <end position="30"/>
    </location>
</feature>
<comment type="subcellular location">
    <subcellularLocation>
        <location evidence="1">Membrane</location>
        <topology evidence="1">Multi-pass membrane protein</topology>
    </subcellularLocation>
</comment>
<evidence type="ECO:0000256" key="4">
    <source>
        <dbReference type="ARBA" id="ARBA00022692"/>
    </source>
</evidence>
<keyword evidence="6" id="KW-0547">Nucleotide-binding</keyword>
<evidence type="ECO:0000256" key="5">
    <source>
        <dbReference type="ARBA" id="ARBA00022737"/>
    </source>
</evidence>
<keyword evidence="4 11" id="KW-0812">Transmembrane</keyword>
<accession>A0AAE0B3M5</accession>
<evidence type="ECO:0000256" key="1">
    <source>
        <dbReference type="ARBA" id="ARBA00004141"/>
    </source>
</evidence>
<dbReference type="EMBL" id="JANJYJ010000001">
    <property type="protein sequence ID" value="KAK3228544.1"/>
    <property type="molecule type" value="Genomic_DNA"/>
</dbReference>
<evidence type="ECO:0000259" key="12">
    <source>
        <dbReference type="PROSITE" id="PS50893"/>
    </source>
</evidence>
<dbReference type="InterPro" id="IPR003593">
    <property type="entry name" value="AAA+_ATPase"/>
</dbReference>
<evidence type="ECO:0000313" key="14">
    <source>
        <dbReference type="Proteomes" id="UP001281410"/>
    </source>
</evidence>
<protein>
    <recommendedName>
        <fullName evidence="12">ABC transporter domain-containing protein</fullName>
    </recommendedName>
</protein>
<evidence type="ECO:0000256" key="11">
    <source>
        <dbReference type="SAM" id="Phobius"/>
    </source>
</evidence>
<dbReference type="GO" id="GO:0016887">
    <property type="term" value="F:ATP hydrolysis activity"/>
    <property type="evidence" value="ECO:0007669"/>
    <property type="project" value="InterPro"/>
</dbReference>
<feature type="transmembrane region" description="Helical" evidence="11">
    <location>
        <begin position="474"/>
        <end position="493"/>
    </location>
</feature>
<evidence type="ECO:0000256" key="8">
    <source>
        <dbReference type="ARBA" id="ARBA00022989"/>
    </source>
</evidence>
<dbReference type="SUPFAM" id="SSF52540">
    <property type="entry name" value="P-loop containing nucleoside triphosphate hydrolases"/>
    <property type="match status" value="1"/>
</dbReference>